<evidence type="ECO:0000256" key="7">
    <source>
        <dbReference type="HAMAP-Rule" id="MF_02065"/>
    </source>
</evidence>
<evidence type="ECO:0000313" key="8">
    <source>
        <dbReference type="EMBL" id="OGE32257.1"/>
    </source>
</evidence>
<name>A0A1F5JUH5_9BACT</name>
<dbReference type="GO" id="GO:0005886">
    <property type="term" value="C:plasma membrane"/>
    <property type="evidence" value="ECO:0007669"/>
    <property type="project" value="UniProtKB-UniRule"/>
</dbReference>
<evidence type="ECO:0000256" key="2">
    <source>
        <dbReference type="ARBA" id="ARBA00022692"/>
    </source>
</evidence>
<evidence type="ECO:0000256" key="6">
    <source>
        <dbReference type="ARBA" id="ARBA00023316"/>
    </source>
</evidence>
<evidence type="ECO:0000256" key="1">
    <source>
        <dbReference type="ARBA" id="ARBA00022475"/>
    </source>
</evidence>
<organism evidence="8 9">
    <name type="scientific">Candidatus Daviesbacteria bacterium RIFCSPHIGHO2_02_FULL_36_13</name>
    <dbReference type="NCBI Taxonomy" id="1797768"/>
    <lineage>
        <taxon>Bacteria</taxon>
        <taxon>Candidatus Daviesiibacteriota</taxon>
    </lineage>
</organism>
<protein>
    <recommendedName>
        <fullName evidence="7">Endolytic murein transglycosylase</fullName>
        <ecNumber evidence="7">4.2.2.29</ecNumber>
    </recommendedName>
    <alternativeName>
        <fullName evidence="7">Peptidoglycan lytic transglycosylase</fullName>
    </alternativeName>
    <alternativeName>
        <fullName evidence="7">Peptidoglycan polymerization terminase</fullName>
    </alternativeName>
</protein>
<keyword evidence="2 7" id="KW-0812">Transmembrane</keyword>
<accession>A0A1F5JUH5</accession>
<dbReference type="GO" id="GO:0009252">
    <property type="term" value="P:peptidoglycan biosynthetic process"/>
    <property type="evidence" value="ECO:0007669"/>
    <property type="project" value="UniProtKB-UniRule"/>
</dbReference>
<keyword evidence="3 7" id="KW-1133">Transmembrane helix</keyword>
<comment type="function">
    <text evidence="7">Functions as a peptidoglycan terminase that cleaves nascent peptidoglycan strands endolytically to terminate their elongation.</text>
</comment>
<dbReference type="CDD" id="cd08010">
    <property type="entry name" value="MltG_like"/>
    <property type="match status" value="1"/>
</dbReference>
<feature type="site" description="Important for catalytic activity" evidence="7">
    <location>
        <position position="199"/>
    </location>
</feature>
<dbReference type="InterPro" id="IPR003770">
    <property type="entry name" value="MLTG-like"/>
</dbReference>
<dbReference type="NCBIfam" id="TIGR00247">
    <property type="entry name" value="endolytic transglycosylase MltG"/>
    <property type="match status" value="1"/>
</dbReference>
<dbReference type="GO" id="GO:0008932">
    <property type="term" value="F:lytic endotransglycosylase activity"/>
    <property type="evidence" value="ECO:0007669"/>
    <property type="project" value="UniProtKB-UniRule"/>
</dbReference>
<gene>
    <name evidence="7" type="primary">mltG</name>
    <name evidence="8" type="ORF">A3C59_04605</name>
</gene>
<dbReference type="AlphaFoldDB" id="A0A1F5JUH5"/>
<reference evidence="8 9" key="1">
    <citation type="journal article" date="2016" name="Nat. Commun.">
        <title>Thousands of microbial genomes shed light on interconnected biogeochemical processes in an aquifer system.</title>
        <authorList>
            <person name="Anantharaman K."/>
            <person name="Brown C.T."/>
            <person name="Hug L.A."/>
            <person name="Sharon I."/>
            <person name="Castelle C.J."/>
            <person name="Probst A.J."/>
            <person name="Thomas B.C."/>
            <person name="Singh A."/>
            <person name="Wilkins M.J."/>
            <person name="Karaoz U."/>
            <person name="Brodie E.L."/>
            <person name="Williams K.H."/>
            <person name="Hubbard S.S."/>
            <person name="Banfield J.F."/>
        </authorList>
    </citation>
    <scope>NUCLEOTIDE SEQUENCE [LARGE SCALE GENOMIC DNA]</scope>
</reference>
<dbReference type="EC" id="4.2.2.29" evidence="7"/>
<comment type="catalytic activity">
    <reaction evidence="7">
        <text>a peptidoglycan chain = a peptidoglycan chain with N-acetyl-1,6-anhydromuramyl-[peptide] at the reducing end + a peptidoglycan chain with N-acetylglucosamine at the non-reducing end.</text>
        <dbReference type="EC" id="4.2.2.29"/>
    </reaction>
</comment>
<evidence type="ECO:0000313" key="9">
    <source>
        <dbReference type="Proteomes" id="UP000176902"/>
    </source>
</evidence>
<evidence type="ECO:0000256" key="4">
    <source>
        <dbReference type="ARBA" id="ARBA00023136"/>
    </source>
</evidence>
<dbReference type="EMBL" id="MFCV01000030">
    <property type="protein sequence ID" value="OGE32257.1"/>
    <property type="molecule type" value="Genomic_DNA"/>
</dbReference>
<dbReference type="GO" id="GO:0071555">
    <property type="term" value="P:cell wall organization"/>
    <property type="evidence" value="ECO:0007669"/>
    <property type="project" value="UniProtKB-KW"/>
</dbReference>
<dbReference type="STRING" id="1797768.A3C59_04605"/>
<proteinExistence type="inferred from homology"/>
<dbReference type="Proteomes" id="UP000176902">
    <property type="component" value="Unassembled WGS sequence"/>
</dbReference>
<dbReference type="Pfam" id="PF02618">
    <property type="entry name" value="YceG"/>
    <property type="match status" value="1"/>
</dbReference>
<comment type="similarity">
    <text evidence="7">Belongs to the transglycosylase MltG family.</text>
</comment>
<sequence length="319" mass="36092">MRKLILPLVIILIAIFLIGKGFWDSQLTAVSDKKETEVFVVDKGESFSSIAENLKKENLIKSTFIFTTFAKQKGLADKVLAGTFRLSPSYSSEEILKVLTDQPLDNWVTLIEGWRVEEMASKLNASLGINEKEFIKLAKEGYMFPDTYLFPKDYSAEQIAKRLRDTFDQKYSDDLKSKIKNLGLTEAQGVILASIVEREGRSSKVREEIAGILLKRLNINMGLNADATLQYALGYQSSEKSWWKRHLTKDDKKIDSPYNSYLYRGLPPKPICNPSLASLTAVANANPNTPYLYYYHDSQGNSHYGRTLEEHLSNVANNP</sequence>
<dbReference type="HAMAP" id="MF_02065">
    <property type="entry name" value="MltG"/>
    <property type="match status" value="1"/>
</dbReference>
<dbReference type="PANTHER" id="PTHR30518:SF2">
    <property type="entry name" value="ENDOLYTIC MUREIN TRANSGLYCOSYLASE"/>
    <property type="match status" value="1"/>
</dbReference>
<evidence type="ECO:0000256" key="5">
    <source>
        <dbReference type="ARBA" id="ARBA00023239"/>
    </source>
</evidence>
<dbReference type="Gene3D" id="3.30.1490.480">
    <property type="entry name" value="Endolytic murein transglycosylase"/>
    <property type="match status" value="1"/>
</dbReference>
<comment type="caution">
    <text evidence="8">The sequence shown here is derived from an EMBL/GenBank/DDBJ whole genome shotgun (WGS) entry which is preliminary data.</text>
</comment>
<keyword evidence="5 7" id="KW-0456">Lyase</keyword>
<dbReference type="PANTHER" id="PTHR30518">
    <property type="entry name" value="ENDOLYTIC MUREIN TRANSGLYCOSYLASE"/>
    <property type="match status" value="1"/>
</dbReference>
<keyword evidence="1 7" id="KW-1003">Cell membrane</keyword>
<keyword evidence="6 7" id="KW-0961">Cell wall biogenesis/degradation</keyword>
<keyword evidence="4 7" id="KW-0472">Membrane</keyword>
<evidence type="ECO:0000256" key="3">
    <source>
        <dbReference type="ARBA" id="ARBA00022989"/>
    </source>
</evidence>